<comment type="cofactor">
    <cofactor evidence="1">
        <name>heme</name>
        <dbReference type="ChEBI" id="CHEBI:30413"/>
    </cofactor>
</comment>
<keyword evidence="6" id="KW-0408">Iron</keyword>
<dbReference type="RefSeq" id="XP_043033666.1">
    <property type="nucleotide sequence ID" value="XM_043187531.1"/>
</dbReference>
<evidence type="ECO:0000256" key="5">
    <source>
        <dbReference type="ARBA" id="ARBA00023002"/>
    </source>
</evidence>
<dbReference type="GO" id="GO:0016705">
    <property type="term" value="F:oxidoreductase activity, acting on paired donors, with incorporation or reduction of molecular oxygen"/>
    <property type="evidence" value="ECO:0007669"/>
    <property type="project" value="InterPro"/>
</dbReference>
<evidence type="ECO:0000256" key="2">
    <source>
        <dbReference type="ARBA" id="ARBA00010617"/>
    </source>
</evidence>
<evidence type="ECO:0000256" key="8">
    <source>
        <dbReference type="SAM" id="Phobius"/>
    </source>
</evidence>
<keyword evidence="8" id="KW-0472">Membrane</keyword>
<dbReference type="Gene3D" id="1.10.630.10">
    <property type="entry name" value="Cytochrome P450"/>
    <property type="match status" value="2"/>
</dbReference>
<dbReference type="AlphaFoldDB" id="A0A9P8AM05"/>
<dbReference type="GO" id="GO:0020037">
    <property type="term" value="F:heme binding"/>
    <property type="evidence" value="ECO:0007669"/>
    <property type="project" value="InterPro"/>
</dbReference>
<dbReference type="GeneID" id="66109828"/>
<keyword evidence="3" id="KW-0349">Heme</keyword>
<dbReference type="InterPro" id="IPR050364">
    <property type="entry name" value="Cytochrome_P450_fung"/>
</dbReference>
<evidence type="ECO:0000256" key="6">
    <source>
        <dbReference type="ARBA" id="ARBA00023004"/>
    </source>
</evidence>
<evidence type="ECO:0000256" key="7">
    <source>
        <dbReference type="ARBA" id="ARBA00023033"/>
    </source>
</evidence>
<reference evidence="9" key="1">
    <citation type="submission" date="2020-11" db="EMBL/GenBank/DDBJ databases">
        <title>Adaptations for nitrogen fixation in a non-lichenized fungal sporocarp promotes dispersal by wood-feeding termites.</title>
        <authorList>
            <consortium name="DOE Joint Genome Institute"/>
            <person name="Koch R.A."/>
            <person name="Yoon G."/>
            <person name="Arayal U."/>
            <person name="Lail K."/>
            <person name="Amirebrahimi M."/>
            <person name="Labutti K."/>
            <person name="Lipzen A."/>
            <person name="Riley R."/>
            <person name="Barry K."/>
            <person name="Henrissat B."/>
            <person name="Grigoriev I.V."/>
            <person name="Herr J.R."/>
            <person name="Aime M.C."/>
        </authorList>
    </citation>
    <scope>NUCLEOTIDE SEQUENCE</scope>
    <source>
        <strain evidence="9">MCA 3950</strain>
    </source>
</reference>
<dbReference type="PANTHER" id="PTHR46300">
    <property type="entry name" value="P450, PUTATIVE (EUROFUNG)-RELATED-RELATED"/>
    <property type="match status" value="1"/>
</dbReference>
<evidence type="ECO:0000256" key="3">
    <source>
        <dbReference type="ARBA" id="ARBA00022617"/>
    </source>
</evidence>
<comment type="caution">
    <text evidence="9">The sequence shown here is derived from an EMBL/GenBank/DDBJ whole genome shotgun (WGS) entry which is preliminary data.</text>
</comment>
<dbReference type="Pfam" id="PF00067">
    <property type="entry name" value="p450"/>
    <property type="match status" value="1"/>
</dbReference>
<feature type="transmembrane region" description="Helical" evidence="8">
    <location>
        <begin position="6"/>
        <end position="24"/>
    </location>
</feature>
<evidence type="ECO:0000256" key="4">
    <source>
        <dbReference type="ARBA" id="ARBA00022723"/>
    </source>
</evidence>
<dbReference type="SUPFAM" id="SSF48264">
    <property type="entry name" value="Cytochrome P450"/>
    <property type="match status" value="1"/>
</dbReference>
<dbReference type="InterPro" id="IPR001128">
    <property type="entry name" value="Cyt_P450"/>
</dbReference>
<keyword evidence="4" id="KW-0479">Metal-binding</keyword>
<dbReference type="PANTHER" id="PTHR46300:SF4">
    <property type="entry name" value="CYTOCHROME P450 98A3"/>
    <property type="match status" value="1"/>
</dbReference>
<dbReference type="EMBL" id="MU250576">
    <property type="protein sequence ID" value="KAG7440166.1"/>
    <property type="molecule type" value="Genomic_DNA"/>
</dbReference>
<evidence type="ECO:0000313" key="10">
    <source>
        <dbReference type="Proteomes" id="UP000812287"/>
    </source>
</evidence>
<dbReference type="Proteomes" id="UP000812287">
    <property type="component" value="Unassembled WGS sequence"/>
</dbReference>
<dbReference type="GO" id="GO:0004497">
    <property type="term" value="F:monooxygenase activity"/>
    <property type="evidence" value="ECO:0007669"/>
    <property type="project" value="UniProtKB-KW"/>
</dbReference>
<organism evidence="9 10">
    <name type="scientific">Guyanagaster necrorhizus</name>
    <dbReference type="NCBI Taxonomy" id="856835"/>
    <lineage>
        <taxon>Eukaryota</taxon>
        <taxon>Fungi</taxon>
        <taxon>Dikarya</taxon>
        <taxon>Basidiomycota</taxon>
        <taxon>Agaricomycotina</taxon>
        <taxon>Agaricomycetes</taxon>
        <taxon>Agaricomycetidae</taxon>
        <taxon>Agaricales</taxon>
        <taxon>Marasmiineae</taxon>
        <taxon>Physalacriaceae</taxon>
        <taxon>Guyanagaster</taxon>
    </lineage>
</organism>
<name>A0A9P8AM05_9AGAR</name>
<dbReference type="OrthoDB" id="1055148at2759"/>
<evidence type="ECO:0000256" key="1">
    <source>
        <dbReference type="ARBA" id="ARBA00001971"/>
    </source>
</evidence>
<evidence type="ECO:0000313" key="9">
    <source>
        <dbReference type="EMBL" id="KAG7440166.1"/>
    </source>
</evidence>
<keyword evidence="8" id="KW-1133">Transmembrane helix</keyword>
<keyword evidence="8" id="KW-0812">Transmembrane</keyword>
<sequence length="273" mass="31153">MTYISSLWFLAAVAVVTFTIVGCIRSSWRKLPPGHRGLPLIDNILQLHGKQWLTFTELGKKYAGQPLVVIHSLKVATDLFDRAKISDRPRNIVTSDIMTGGMFVAFARYGNAWRHMRKAAHEGFNKAVVNQYHLIQITEAVSRIHRTVASSIMSIVESFPRMLRIPSKYAKWKRDVEGWYAKDSSMFESLFNSVEDRVTPPDFLNTRFFDSAAGAESNSAAMSWWMLAMVLYPDVQNRAQAELDMIDSPHSPTMTIYRMSVQWSRKLSDGVQW</sequence>
<dbReference type="InterPro" id="IPR036396">
    <property type="entry name" value="Cyt_P450_sf"/>
</dbReference>
<proteinExistence type="inferred from homology"/>
<comment type="similarity">
    <text evidence="2">Belongs to the cytochrome P450 family.</text>
</comment>
<gene>
    <name evidence="9" type="ORF">BT62DRAFT_938372</name>
</gene>
<protein>
    <submittedName>
        <fullName evidence="9">Cytochrome P450</fullName>
    </submittedName>
</protein>
<dbReference type="GO" id="GO:0005506">
    <property type="term" value="F:iron ion binding"/>
    <property type="evidence" value="ECO:0007669"/>
    <property type="project" value="InterPro"/>
</dbReference>
<accession>A0A9P8AM05</accession>
<keyword evidence="10" id="KW-1185">Reference proteome</keyword>
<keyword evidence="7" id="KW-0503">Monooxygenase</keyword>
<keyword evidence="5" id="KW-0560">Oxidoreductase</keyword>